<evidence type="ECO:0000256" key="2">
    <source>
        <dbReference type="SAM" id="MobiDB-lite"/>
    </source>
</evidence>
<dbReference type="GO" id="GO:0032467">
    <property type="term" value="P:positive regulation of cytokinesis"/>
    <property type="evidence" value="ECO:0000318"/>
    <property type="project" value="GO_Central"/>
</dbReference>
<dbReference type="eggNOG" id="KOG4378">
    <property type="taxonomic scope" value="Eukaryota"/>
</dbReference>
<gene>
    <name evidence="3" type="ORF">SELMODRAFT_51204</name>
</gene>
<dbReference type="PROSITE" id="PS50082">
    <property type="entry name" value="WD_REPEATS_2"/>
    <property type="match status" value="3"/>
</dbReference>
<keyword evidence="1" id="KW-0853">WD repeat</keyword>
<dbReference type="InterPro" id="IPR044621">
    <property type="entry name" value="NEDD1"/>
</dbReference>
<feature type="non-terminal residue" evidence="3">
    <location>
        <position position="1"/>
    </location>
</feature>
<dbReference type="InterPro" id="IPR036322">
    <property type="entry name" value="WD40_repeat_dom_sf"/>
</dbReference>
<dbReference type="SMART" id="SM00320">
    <property type="entry name" value="WD40"/>
    <property type="match status" value="6"/>
</dbReference>
<dbReference type="InterPro" id="IPR001680">
    <property type="entry name" value="WD40_rpt"/>
</dbReference>
<dbReference type="InterPro" id="IPR015943">
    <property type="entry name" value="WD40/YVTN_repeat-like_dom_sf"/>
</dbReference>
<dbReference type="Gene3D" id="2.130.10.10">
    <property type="entry name" value="YVTN repeat-like/Quinoprotein amine dehydrogenase"/>
    <property type="match status" value="3"/>
</dbReference>
<dbReference type="GO" id="GO:0140496">
    <property type="term" value="F:gamma-tubulin complex binding"/>
    <property type="evidence" value="ECO:0007669"/>
    <property type="project" value="InterPro"/>
</dbReference>
<organism evidence="4">
    <name type="scientific">Selaginella moellendorffii</name>
    <name type="common">Spikemoss</name>
    <dbReference type="NCBI Taxonomy" id="88036"/>
    <lineage>
        <taxon>Eukaryota</taxon>
        <taxon>Viridiplantae</taxon>
        <taxon>Streptophyta</taxon>
        <taxon>Embryophyta</taxon>
        <taxon>Tracheophyta</taxon>
        <taxon>Lycopodiopsida</taxon>
        <taxon>Selaginellales</taxon>
        <taxon>Selaginellaceae</taxon>
        <taxon>Selaginella</taxon>
    </lineage>
</organism>
<dbReference type="GO" id="GO:0000919">
    <property type="term" value="P:cell plate assembly"/>
    <property type="evidence" value="ECO:0000318"/>
    <property type="project" value="GO_Central"/>
</dbReference>
<dbReference type="GO" id="GO:0010968">
    <property type="term" value="P:regulation of microtubule nucleation"/>
    <property type="evidence" value="ECO:0007669"/>
    <property type="project" value="InterPro"/>
</dbReference>
<sequence length="415" mass="44668">RLIAACGGDNVKLFDAAAASEGRADPCVSQFLPAPGVQVNALRWNHTNHVLASSGEDRRISLWLKGGKLLGSVPQLESDPADVLDESILAINFSSKSSRYLCSGGTGKVVRIWDMQRKKCIKSLKGHADTITGVMYNCKDEHLASISSRGDLIIYSLASGSRITEVKDPFNQQVLRLLEYSRSSRNLLVTAGDDGSLHLWDTTGRSPKASWIRQHLAPASGVGFSFSNEKVIVSVGFDKRLHTYDTSVKKAVHSLSCDAPFSSLALKDDGWTVAAGTTNGRIMFYDIRTKVQPMAVLRAFNPSEAVASVCWQRTNPVPISTSSWSPDVALLGANGEETPAIMPDPLPASGRNRPSFGRPESLTVANPRNAAAAEESSNQSVWSNSGSFILHSSKATPSGVDDMEVFSPLVDVQPI</sequence>
<keyword evidence="4" id="KW-1185">Reference proteome</keyword>
<dbReference type="Gramene" id="EFJ21017">
    <property type="protein sequence ID" value="EFJ21017"/>
    <property type="gene ID" value="SELMODRAFT_51204"/>
</dbReference>
<feature type="region of interest" description="Disordered" evidence="2">
    <location>
        <begin position="338"/>
        <end position="361"/>
    </location>
</feature>
<dbReference type="SUPFAM" id="SSF50978">
    <property type="entry name" value="WD40 repeat-like"/>
    <property type="match status" value="1"/>
</dbReference>
<dbReference type="EMBL" id="GL377600">
    <property type="protein sequence ID" value="EFJ21017.1"/>
    <property type="molecule type" value="Genomic_DNA"/>
</dbReference>
<reference evidence="3 4" key="1">
    <citation type="journal article" date="2011" name="Science">
        <title>The Selaginella genome identifies genetic changes associated with the evolution of vascular plants.</title>
        <authorList>
            <person name="Banks J.A."/>
            <person name="Nishiyama T."/>
            <person name="Hasebe M."/>
            <person name="Bowman J.L."/>
            <person name="Gribskov M."/>
            <person name="dePamphilis C."/>
            <person name="Albert V.A."/>
            <person name="Aono N."/>
            <person name="Aoyama T."/>
            <person name="Ambrose B.A."/>
            <person name="Ashton N.W."/>
            <person name="Axtell M.J."/>
            <person name="Barker E."/>
            <person name="Barker M.S."/>
            <person name="Bennetzen J.L."/>
            <person name="Bonawitz N.D."/>
            <person name="Chapple C."/>
            <person name="Cheng C."/>
            <person name="Correa L.G."/>
            <person name="Dacre M."/>
            <person name="DeBarry J."/>
            <person name="Dreyer I."/>
            <person name="Elias M."/>
            <person name="Engstrom E.M."/>
            <person name="Estelle M."/>
            <person name="Feng L."/>
            <person name="Finet C."/>
            <person name="Floyd S.K."/>
            <person name="Frommer W.B."/>
            <person name="Fujita T."/>
            <person name="Gramzow L."/>
            <person name="Gutensohn M."/>
            <person name="Harholt J."/>
            <person name="Hattori M."/>
            <person name="Heyl A."/>
            <person name="Hirai T."/>
            <person name="Hiwatashi Y."/>
            <person name="Ishikawa M."/>
            <person name="Iwata M."/>
            <person name="Karol K.G."/>
            <person name="Koehler B."/>
            <person name="Kolukisaoglu U."/>
            <person name="Kubo M."/>
            <person name="Kurata T."/>
            <person name="Lalonde S."/>
            <person name="Li K."/>
            <person name="Li Y."/>
            <person name="Litt A."/>
            <person name="Lyons E."/>
            <person name="Manning G."/>
            <person name="Maruyama T."/>
            <person name="Michael T.P."/>
            <person name="Mikami K."/>
            <person name="Miyazaki S."/>
            <person name="Morinaga S."/>
            <person name="Murata T."/>
            <person name="Mueller-Roeber B."/>
            <person name="Nelson D.R."/>
            <person name="Obara M."/>
            <person name="Oguri Y."/>
            <person name="Olmstead R.G."/>
            <person name="Onodera N."/>
            <person name="Petersen B.L."/>
            <person name="Pils B."/>
            <person name="Prigge M."/>
            <person name="Rensing S.A."/>
            <person name="Riano-Pachon D.M."/>
            <person name="Roberts A.W."/>
            <person name="Sato Y."/>
            <person name="Scheller H.V."/>
            <person name="Schulz B."/>
            <person name="Schulz C."/>
            <person name="Shakirov E.V."/>
            <person name="Shibagaki N."/>
            <person name="Shinohara N."/>
            <person name="Shippen D.E."/>
            <person name="Soerensen I."/>
            <person name="Sotooka R."/>
            <person name="Sugimoto N."/>
            <person name="Sugita M."/>
            <person name="Sumikawa N."/>
            <person name="Tanurdzic M."/>
            <person name="Theissen G."/>
            <person name="Ulvskov P."/>
            <person name="Wakazuki S."/>
            <person name="Weng J.K."/>
            <person name="Willats W.W."/>
            <person name="Wipf D."/>
            <person name="Wolf P.G."/>
            <person name="Yang L."/>
            <person name="Zimmer A.D."/>
            <person name="Zhu Q."/>
            <person name="Mitros T."/>
            <person name="Hellsten U."/>
            <person name="Loque D."/>
            <person name="Otillar R."/>
            <person name="Salamov A."/>
            <person name="Schmutz J."/>
            <person name="Shapiro H."/>
            <person name="Lindquist E."/>
            <person name="Lucas S."/>
            <person name="Rokhsar D."/>
            <person name="Grigoriev I.V."/>
        </authorList>
    </citation>
    <scope>NUCLEOTIDE SEQUENCE [LARGE SCALE GENOMIC DNA]</scope>
</reference>
<dbReference type="HOGENOM" id="CLU_042111_0_0_1"/>
<evidence type="ECO:0000256" key="1">
    <source>
        <dbReference type="PROSITE-ProRule" id="PRU00221"/>
    </source>
</evidence>
<proteinExistence type="predicted"/>
<dbReference type="PANTHER" id="PTHR45096:SF1">
    <property type="entry name" value="PROTEIN NEDD1"/>
    <property type="match status" value="1"/>
</dbReference>
<evidence type="ECO:0000313" key="4">
    <source>
        <dbReference type="Proteomes" id="UP000001514"/>
    </source>
</evidence>
<protein>
    <submittedName>
        <fullName evidence="3">Uncharacterized protein</fullName>
    </submittedName>
</protein>
<feature type="repeat" description="WD" evidence="1">
    <location>
        <begin position="32"/>
        <end position="63"/>
    </location>
</feature>
<dbReference type="InParanoid" id="D8S300"/>
<dbReference type="KEGG" id="smo:SELMODRAFT_51204"/>
<feature type="non-terminal residue" evidence="3">
    <location>
        <position position="415"/>
    </location>
</feature>
<dbReference type="STRING" id="88036.D8S300"/>
<dbReference type="Pfam" id="PF00400">
    <property type="entry name" value="WD40"/>
    <property type="match status" value="3"/>
</dbReference>
<dbReference type="AlphaFoldDB" id="D8S300"/>
<name>D8S300_SELML</name>
<dbReference type="PANTHER" id="PTHR45096">
    <property type="entry name" value="PROTEIN NEDD1"/>
    <property type="match status" value="1"/>
</dbReference>
<dbReference type="Proteomes" id="UP000001514">
    <property type="component" value="Unassembled WGS sequence"/>
</dbReference>
<dbReference type="GO" id="GO:0060236">
    <property type="term" value="P:regulation of mitotic spindle organization"/>
    <property type="evidence" value="ECO:0000318"/>
    <property type="project" value="GO_Central"/>
</dbReference>
<dbReference type="GO" id="GO:2000694">
    <property type="term" value="P:regulation of phragmoplast microtubule organization"/>
    <property type="evidence" value="ECO:0000318"/>
    <property type="project" value="GO_Central"/>
</dbReference>
<feature type="repeat" description="WD" evidence="1">
    <location>
        <begin position="186"/>
        <end position="210"/>
    </location>
</feature>
<dbReference type="GO" id="GO:0005828">
    <property type="term" value="C:kinetochore microtubule"/>
    <property type="evidence" value="ECO:0000318"/>
    <property type="project" value="GO_Central"/>
</dbReference>
<evidence type="ECO:0000313" key="3">
    <source>
        <dbReference type="EMBL" id="EFJ21017.1"/>
    </source>
</evidence>
<feature type="repeat" description="WD" evidence="1">
    <location>
        <begin position="81"/>
        <end position="123"/>
    </location>
</feature>
<accession>D8S300</accession>